<evidence type="ECO:0000256" key="1">
    <source>
        <dbReference type="ARBA" id="ARBA00000085"/>
    </source>
</evidence>
<proteinExistence type="predicted"/>
<dbReference type="CDD" id="cd16917">
    <property type="entry name" value="HATPase_UhpB-NarQ-NarX-like"/>
    <property type="match status" value="1"/>
</dbReference>
<keyword evidence="14" id="KW-1185">Reference proteome</keyword>
<keyword evidence="7" id="KW-0067">ATP-binding</keyword>
<dbReference type="EC" id="2.7.13.3" evidence="2"/>
<dbReference type="PANTHER" id="PTHR24421">
    <property type="entry name" value="NITRATE/NITRITE SENSOR PROTEIN NARX-RELATED"/>
    <property type="match status" value="1"/>
</dbReference>
<evidence type="ECO:0000259" key="11">
    <source>
        <dbReference type="Pfam" id="PF07730"/>
    </source>
</evidence>
<dbReference type="InterPro" id="IPR036890">
    <property type="entry name" value="HATPase_C_sf"/>
</dbReference>
<dbReference type="EMBL" id="CP032568">
    <property type="protein sequence ID" value="AYF75711.1"/>
    <property type="molecule type" value="Genomic_DNA"/>
</dbReference>
<dbReference type="RefSeq" id="WP_120738483.1">
    <property type="nucleotide sequence ID" value="NZ_CP032568.1"/>
</dbReference>
<evidence type="ECO:0000256" key="10">
    <source>
        <dbReference type="SAM" id="Phobius"/>
    </source>
</evidence>
<keyword evidence="6 13" id="KW-0418">Kinase</keyword>
<name>A0A386ZDH9_9NOCA</name>
<feature type="compositionally biased region" description="Gly residues" evidence="9">
    <location>
        <begin position="345"/>
        <end position="395"/>
    </location>
</feature>
<dbReference type="SUPFAM" id="SSF55874">
    <property type="entry name" value="ATPase domain of HSP90 chaperone/DNA topoisomerase II/histidine kinase"/>
    <property type="match status" value="2"/>
</dbReference>
<dbReference type="Proteomes" id="UP000267164">
    <property type="component" value="Chromosome"/>
</dbReference>
<dbReference type="KEGG" id="nyu:D7D52_19755"/>
<evidence type="ECO:0000313" key="13">
    <source>
        <dbReference type="EMBL" id="AYF75711.1"/>
    </source>
</evidence>
<evidence type="ECO:0000256" key="8">
    <source>
        <dbReference type="ARBA" id="ARBA00023012"/>
    </source>
</evidence>
<dbReference type="InterPro" id="IPR050482">
    <property type="entry name" value="Sensor_HK_TwoCompSys"/>
</dbReference>
<keyword evidence="4" id="KW-0808">Transferase</keyword>
<dbReference type="GO" id="GO:0046983">
    <property type="term" value="F:protein dimerization activity"/>
    <property type="evidence" value="ECO:0007669"/>
    <property type="project" value="InterPro"/>
</dbReference>
<keyword evidence="10" id="KW-1133">Transmembrane helix</keyword>
<keyword evidence="3" id="KW-0597">Phosphoprotein</keyword>
<evidence type="ECO:0000256" key="2">
    <source>
        <dbReference type="ARBA" id="ARBA00012438"/>
    </source>
</evidence>
<evidence type="ECO:0000256" key="7">
    <source>
        <dbReference type="ARBA" id="ARBA00022840"/>
    </source>
</evidence>
<feature type="domain" description="Signal transduction histidine kinase subgroup 3 dimerisation and phosphoacceptor" evidence="11">
    <location>
        <begin position="182"/>
        <end position="247"/>
    </location>
</feature>
<keyword evidence="5" id="KW-0547">Nucleotide-binding</keyword>
<sequence>MRRFSLWLRDKPVITDTILALLLLGIDVLAVSNSSYKATYLVFSVLLVVPIVFRRTHTGAAAIAMVLLSISASMVHGAVGDTSVHPALLGLGMMLYTLVAYVGRRQGLIYLGILVLDSLISAAAIGKPSGTDIAFTALYYALCWTLAEFVGARHAYDAEVAARLAVADYDRERRAHDAVAAERTRIARELHDVIAHAVSVIIVQADGARYALRADPDAAEQALSTIAGTGRDALRELRRTVELLRTEHAPEQLPQHGTAGIAKVVDMMRSAGLDVTLELSGELDTVTPEVSLGIHRIVQESLTNTLRHAGPDPHAAVTVTRRDTDVLLDITDSGGVPLTRAVPSGGCGHGAGGQHVGGGGHDSPSLGGGPAGGKVNGSGKVNGAGKVNGSGGNGGTATTPLPATRGSDAEPRIPGSGLGLVGMRERIAVLGGTLSAGRNPHGGWTVRATIPLDRDIPD</sequence>
<gene>
    <name evidence="13" type="ORF">D7D52_19755</name>
</gene>
<feature type="domain" description="DUF7134" evidence="12">
    <location>
        <begin position="6"/>
        <end position="152"/>
    </location>
</feature>
<evidence type="ECO:0000259" key="12">
    <source>
        <dbReference type="Pfam" id="PF23539"/>
    </source>
</evidence>
<dbReference type="Pfam" id="PF23539">
    <property type="entry name" value="DUF7134"/>
    <property type="match status" value="1"/>
</dbReference>
<accession>A0A386ZDH9</accession>
<evidence type="ECO:0000256" key="9">
    <source>
        <dbReference type="SAM" id="MobiDB-lite"/>
    </source>
</evidence>
<dbReference type="Gene3D" id="1.20.5.1930">
    <property type="match status" value="1"/>
</dbReference>
<evidence type="ECO:0000256" key="4">
    <source>
        <dbReference type="ARBA" id="ARBA00022679"/>
    </source>
</evidence>
<dbReference type="InterPro" id="IPR011712">
    <property type="entry name" value="Sig_transdc_His_kin_sub3_dim/P"/>
</dbReference>
<dbReference type="OrthoDB" id="227596at2"/>
<feature type="transmembrane region" description="Helical" evidence="10">
    <location>
        <begin position="108"/>
        <end position="126"/>
    </location>
</feature>
<comment type="catalytic activity">
    <reaction evidence="1">
        <text>ATP + protein L-histidine = ADP + protein N-phospho-L-histidine.</text>
        <dbReference type="EC" id="2.7.13.3"/>
    </reaction>
</comment>
<evidence type="ECO:0000256" key="3">
    <source>
        <dbReference type="ARBA" id="ARBA00022553"/>
    </source>
</evidence>
<dbReference type="GO" id="GO:0005524">
    <property type="term" value="F:ATP binding"/>
    <property type="evidence" value="ECO:0007669"/>
    <property type="project" value="UniProtKB-KW"/>
</dbReference>
<protein>
    <recommendedName>
        <fullName evidence="2">histidine kinase</fullName>
        <ecNumber evidence="2">2.7.13.3</ecNumber>
    </recommendedName>
</protein>
<keyword evidence="8" id="KW-0902">Two-component regulatory system</keyword>
<dbReference type="Pfam" id="PF07730">
    <property type="entry name" value="HisKA_3"/>
    <property type="match status" value="1"/>
</dbReference>
<feature type="transmembrane region" description="Helical" evidence="10">
    <location>
        <begin position="12"/>
        <end position="31"/>
    </location>
</feature>
<keyword evidence="10" id="KW-0472">Membrane</keyword>
<dbReference type="AlphaFoldDB" id="A0A386ZDH9"/>
<keyword evidence="10" id="KW-0812">Transmembrane</keyword>
<dbReference type="GO" id="GO:0000155">
    <property type="term" value="F:phosphorelay sensor kinase activity"/>
    <property type="evidence" value="ECO:0007669"/>
    <property type="project" value="InterPro"/>
</dbReference>
<evidence type="ECO:0000256" key="5">
    <source>
        <dbReference type="ARBA" id="ARBA00022741"/>
    </source>
</evidence>
<dbReference type="Gene3D" id="3.30.565.10">
    <property type="entry name" value="Histidine kinase-like ATPase, C-terminal domain"/>
    <property type="match status" value="1"/>
</dbReference>
<dbReference type="GO" id="GO:0016020">
    <property type="term" value="C:membrane"/>
    <property type="evidence" value="ECO:0007669"/>
    <property type="project" value="InterPro"/>
</dbReference>
<dbReference type="PANTHER" id="PTHR24421:SF10">
    <property type="entry name" value="NITRATE_NITRITE SENSOR PROTEIN NARQ"/>
    <property type="match status" value="1"/>
</dbReference>
<reference evidence="13 14" key="1">
    <citation type="submission" date="2018-09" db="EMBL/GenBank/DDBJ databases">
        <title>Nocardia yunnanensis sp. nov., an actinomycete isolated from a soil sample.</title>
        <authorList>
            <person name="Zhang J."/>
        </authorList>
    </citation>
    <scope>NUCLEOTIDE SEQUENCE [LARGE SCALE GENOMIC DNA]</scope>
    <source>
        <strain evidence="13 14">CFHS0054</strain>
    </source>
</reference>
<feature type="transmembrane region" description="Helical" evidence="10">
    <location>
        <begin position="60"/>
        <end position="78"/>
    </location>
</feature>
<feature type="transmembrane region" description="Helical" evidence="10">
    <location>
        <begin position="37"/>
        <end position="53"/>
    </location>
</feature>
<evidence type="ECO:0000313" key="14">
    <source>
        <dbReference type="Proteomes" id="UP000267164"/>
    </source>
</evidence>
<feature type="region of interest" description="Disordered" evidence="9">
    <location>
        <begin position="344"/>
        <end position="418"/>
    </location>
</feature>
<evidence type="ECO:0000256" key="6">
    <source>
        <dbReference type="ARBA" id="ARBA00022777"/>
    </source>
</evidence>
<organism evidence="13 14">
    <name type="scientific">Nocardia yunnanensis</name>
    <dbReference type="NCBI Taxonomy" id="2382165"/>
    <lineage>
        <taxon>Bacteria</taxon>
        <taxon>Bacillati</taxon>
        <taxon>Actinomycetota</taxon>
        <taxon>Actinomycetes</taxon>
        <taxon>Mycobacteriales</taxon>
        <taxon>Nocardiaceae</taxon>
        <taxon>Nocardia</taxon>
    </lineage>
</organism>
<dbReference type="InterPro" id="IPR055558">
    <property type="entry name" value="DUF7134"/>
</dbReference>
<feature type="transmembrane region" description="Helical" evidence="10">
    <location>
        <begin position="84"/>
        <end position="101"/>
    </location>
</feature>